<dbReference type="PANTHER" id="PTHR32161">
    <property type="entry name" value="DPP6 N-TERMINAL DOMAIN-LIKE PROTEIN"/>
    <property type="match status" value="1"/>
</dbReference>
<reference evidence="2" key="1">
    <citation type="submission" date="2023-07" db="EMBL/GenBank/DDBJ databases">
        <title>draft genome sequence of fig (Ficus carica).</title>
        <authorList>
            <person name="Takahashi T."/>
            <person name="Nishimura K."/>
        </authorList>
    </citation>
    <scope>NUCLEOTIDE SEQUENCE</scope>
</reference>
<dbReference type="AlphaFoldDB" id="A0AA88AKP8"/>
<accession>A0AA88AKP8</accession>
<dbReference type="InterPro" id="IPR011042">
    <property type="entry name" value="6-blade_b-propeller_TolB-like"/>
</dbReference>
<protein>
    <submittedName>
        <fullName evidence="2">Uncharacterized protein</fullName>
    </submittedName>
</protein>
<proteinExistence type="predicted"/>
<dbReference type="EMBL" id="BTGU01000047">
    <property type="protein sequence ID" value="GMN53685.1"/>
    <property type="molecule type" value="Genomic_DNA"/>
</dbReference>
<comment type="caution">
    <text evidence="2">The sequence shown here is derived from an EMBL/GenBank/DDBJ whole genome shotgun (WGS) entry which is preliminary data.</text>
</comment>
<feature type="region of interest" description="Disordered" evidence="1">
    <location>
        <begin position="30"/>
        <end position="57"/>
    </location>
</feature>
<sequence length="761" mass="85340">MGSSEKRGSIAFFATYRPPVALDIYSCPMEPPPTKEQDELPYMTSESSTDDRPPAYNYNGQVIPPAALKKLLKRPVFSEYKETDVDLGRLLGLIFVSERDDCQLETLHIALRFNNDPKAKVFSLAQVFGATQFKGVRMEDSGCFAGDYLIYVTTRDPSPKRRQPWTAVYRTHLITGQTQRLTPPGVADLSPSVSPSGKMIAVASFEYKEGGWDGEIENLKTDILVMNVDEPFNRKLVVKEGGWPTWGSDNVIFFHRKVGKLWGVFRADNISKSLASSNTANIVKIDRVVPDDDPKAETIDARTPAAISETKVAVATIRMGANINAIKEYKQRVVEQYRHIEIFEYATSGTKLKPAIKLTQNTRPRSDHYNPFVIHHGFGGKKRIGYHHCKSETMKEGDDIPRQFQRLASPYPNVGAFRVSGVFPTFSKDGSKLAFVDNEFKNVWVADDKDLRIVFSSEVNKIFSPVWNQNPDKDTLYICVGPAFNAKERLDICAIKNVSKHRQQRTTLTKIANNAFPSTNPDGTKLVFRSTRDYHGHEKRHKNLYIMEDANLGEHGDSEEPIRRLTVGEWTDTHCQWSPRGDWIVFSSTQNKPPGSPDDNGLDPGYFAVYLVKWNDSKVVVRVAASGYNIAGHVNHPVFSPDGKSIVVTADLAAVSVDPVSLPLFVHSVRPYGDIFIIDIDPSDIQKNNDVKKFDRITHSRYEYSTATWTEFSTTNPKAKWNMRLPAGKSYTPKCPYAHADGVESVHMTGHLCLGSTRGCC</sequence>
<evidence type="ECO:0000256" key="1">
    <source>
        <dbReference type="SAM" id="MobiDB-lite"/>
    </source>
</evidence>
<name>A0AA88AKP8_FICCA</name>
<dbReference type="PANTHER" id="PTHR32161:SF21">
    <property type="entry name" value="OS03G0314500 PROTEIN"/>
    <property type="match status" value="1"/>
</dbReference>
<keyword evidence="3" id="KW-1185">Reference proteome</keyword>
<dbReference type="Proteomes" id="UP001187192">
    <property type="component" value="Unassembled WGS sequence"/>
</dbReference>
<evidence type="ECO:0000313" key="3">
    <source>
        <dbReference type="Proteomes" id="UP001187192"/>
    </source>
</evidence>
<evidence type="ECO:0000313" key="2">
    <source>
        <dbReference type="EMBL" id="GMN53685.1"/>
    </source>
</evidence>
<dbReference type="InterPro" id="IPR011659">
    <property type="entry name" value="WD40"/>
</dbReference>
<dbReference type="SUPFAM" id="SSF82171">
    <property type="entry name" value="DPP6 N-terminal domain-like"/>
    <property type="match status" value="1"/>
</dbReference>
<organism evidence="2 3">
    <name type="scientific">Ficus carica</name>
    <name type="common">Common fig</name>
    <dbReference type="NCBI Taxonomy" id="3494"/>
    <lineage>
        <taxon>Eukaryota</taxon>
        <taxon>Viridiplantae</taxon>
        <taxon>Streptophyta</taxon>
        <taxon>Embryophyta</taxon>
        <taxon>Tracheophyta</taxon>
        <taxon>Spermatophyta</taxon>
        <taxon>Magnoliopsida</taxon>
        <taxon>eudicotyledons</taxon>
        <taxon>Gunneridae</taxon>
        <taxon>Pentapetalae</taxon>
        <taxon>rosids</taxon>
        <taxon>fabids</taxon>
        <taxon>Rosales</taxon>
        <taxon>Moraceae</taxon>
        <taxon>Ficeae</taxon>
        <taxon>Ficus</taxon>
    </lineage>
</organism>
<dbReference type="Pfam" id="PF07676">
    <property type="entry name" value="PD40"/>
    <property type="match status" value="4"/>
</dbReference>
<gene>
    <name evidence="2" type="ORF">TIFTF001_022814</name>
</gene>
<dbReference type="Gene3D" id="2.120.10.30">
    <property type="entry name" value="TolB, C-terminal domain"/>
    <property type="match status" value="2"/>
</dbReference>